<proteinExistence type="inferred from homology"/>
<accession>A0A1G9DZZ6</accession>
<keyword evidence="9" id="KW-0448">Lipopolysaccharide biosynthesis</keyword>
<dbReference type="Pfam" id="PF04413">
    <property type="entry name" value="Glycos_transf_N"/>
    <property type="match status" value="1"/>
</dbReference>
<dbReference type="NCBIfam" id="NF004386">
    <property type="entry name" value="PRK05749.1-2"/>
    <property type="match status" value="1"/>
</dbReference>
<evidence type="ECO:0000256" key="1">
    <source>
        <dbReference type="ARBA" id="ARBA00004713"/>
    </source>
</evidence>
<dbReference type="InterPro" id="IPR039901">
    <property type="entry name" value="Kdotransferase"/>
</dbReference>
<comment type="subcellular location">
    <subcellularLocation>
        <location evidence="9">Cell membrane</location>
    </subcellularLocation>
</comment>
<evidence type="ECO:0000256" key="5">
    <source>
        <dbReference type="ARBA" id="ARBA00031445"/>
    </source>
</evidence>
<evidence type="ECO:0000313" key="11">
    <source>
        <dbReference type="EMBL" id="SDK69457.1"/>
    </source>
</evidence>
<dbReference type="SUPFAM" id="SSF53756">
    <property type="entry name" value="UDP-Glycosyltransferase/glycogen phosphorylase"/>
    <property type="match status" value="1"/>
</dbReference>
<reference evidence="12" key="1">
    <citation type="submission" date="2016-10" db="EMBL/GenBank/DDBJ databases">
        <authorList>
            <person name="Varghese N."/>
            <person name="Submissions S."/>
        </authorList>
    </citation>
    <scope>NUCLEOTIDE SEQUENCE [LARGE SCALE GENOMIC DNA]</scope>
    <source>
        <strain evidence="12">CBMB127</strain>
    </source>
</reference>
<dbReference type="OrthoDB" id="9789797at2"/>
<dbReference type="Proteomes" id="UP000198629">
    <property type="component" value="Unassembled WGS sequence"/>
</dbReference>
<dbReference type="PANTHER" id="PTHR42755:SF1">
    <property type="entry name" value="3-DEOXY-D-MANNO-OCTULOSONIC ACID TRANSFERASE, MITOCHONDRIAL-RELATED"/>
    <property type="match status" value="1"/>
</dbReference>
<protein>
    <recommendedName>
        <fullName evidence="3 9">3-deoxy-D-manno-octulosonic acid transferase</fullName>
        <shortName evidence="9">Kdo transferase</shortName>
        <ecNumber evidence="2 9">2.4.99.12</ecNumber>
    </recommendedName>
    <alternativeName>
        <fullName evidence="5 9">Lipid IV(A) 3-deoxy-D-manno-octulosonic acid transferase</fullName>
    </alternativeName>
</protein>
<dbReference type="CDD" id="cd01635">
    <property type="entry name" value="Glycosyltransferase_GTB-type"/>
    <property type="match status" value="1"/>
</dbReference>
<dbReference type="GO" id="GO:0005886">
    <property type="term" value="C:plasma membrane"/>
    <property type="evidence" value="ECO:0007669"/>
    <property type="project" value="UniProtKB-SubCell"/>
</dbReference>
<dbReference type="RefSeq" id="WP_091472092.1">
    <property type="nucleotide sequence ID" value="NZ_FNFX01000004.1"/>
</dbReference>
<dbReference type="EMBL" id="FNFX01000004">
    <property type="protein sequence ID" value="SDK69457.1"/>
    <property type="molecule type" value="Genomic_DNA"/>
</dbReference>
<feature type="active site" description="Proton acceptor" evidence="7">
    <location>
        <position position="60"/>
    </location>
</feature>
<evidence type="ECO:0000256" key="6">
    <source>
        <dbReference type="ARBA" id="ARBA00049183"/>
    </source>
</evidence>
<evidence type="ECO:0000256" key="8">
    <source>
        <dbReference type="PIRSR" id="PIRSR639901-2"/>
    </source>
</evidence>
<dbReference type="Gene3D" id="3.40.50.11720">
    <property type="entry name" value="3-Deoxy-D-manno-octulosonic-acid transferase, N-terminal domain"/>
    <property type="match status" value="1"/>
</dbReference>
<comment type="similarity">
    <text evidence="9">Belongs to the glycosyltransferase group 1 family.</text>
</comment>
<dbReference type="EC" id="2.4.99.12" evidence="2 9"/>
<keyword evidence="4 9" id="KW-0808">Transferase</keyword>
<evidence type="ECO:0000256" key="7">
    <source>
        <dbReference type="PIRSR" id="PIRSR639901-1"/>
    </source>
</evidence>
<comment type="catalytic activity">
    <reaction evidence="6 9">
        <text>lipid IVA (E. coli) + CMP-3-deoxy-beta-D-manno-octulosonate = alpha-Kdo-(2-&gt;6)-lipid IVA (E. coli) + CMP + H(+)</text>
        <dbReference type="Rhea" id="RHEA:28066"/>
        <dbReference type="ChEBI" id="CHEBI:15378"/>
        <dbReference type="ChEBI" id="CHEBI:58603"/>
        <dbReference type="ChEBI" id="CHEBI:60364"/>
        <dbReference type="ChEBI" id="CHEBI:60377"/>
        <dbReference type="ChEBI" id="CHEBI:85987"/>
        <dbReference type="EC" id="2.4.99.12"/>
    </reaction>
</comment>
<name>A0A1G9DZZ6_9PROT</name>
<evidence type="ECO:0000256" key="4">
    <source>
        <dbReference type="ARBA" id="ARBA00022679"/>
    </source>
</evidence>
<dbReference type="GO" id="GO:0043842">
    <property type="term" value="F:Kdo transferase activity"/>
    <property type="evidence" value="ECO:0007669"/>
    <property type="project" value="UniProtKB-EC"/>
</dbReference>
<dbReference type="PANTHER" id="PTHR42755">
    <property type="entry name" value="3-DEOXY-MANNO-OCTULOSONATE CYTIDYLYLTRANSFERASE"/>
    <property type="match status" value="1"/>
</dbReference>
<gene>
    <name evidence="11" type="ORF">SAMN05192566_2087</name>
</gene>
<evidence type="ECO:0000256" key="3">
    <source>
        <dbReference type="ARBA" id="ARBA00019077"/>
    </source>
</evidence>
<organism evidence="11 12">
    <name type="scientific">Methylophilus rhizosphaerae</name>
    <dbReference type="NCBI Taxonomy" id="492660"/>
    <lineage>
        <taxon>Bacteria</taxon>
        <taxon>Pseudomonadati</taxon>
        <taxon>Pseudomonadota</taxon>
        <taxon>Betaproteobacteria</taxon>
        <taxon>Nitrosomonadales</taxon>
        <taxon>Methylophilaceae</taxon>
        <taxon>Methylophilus</taxon>
    </lineage>
</organism>
<dbReference type="GO" id="GO:0009244">
    <property type="term" value="P:lipopolysaccharide core region biosynthetic process"/>
    <property type="evidence" value="ECO:0007669"/>
    <property type="project" value="UniProtKB-UniRule"/>
</dbReference>
<feature type="site" description="Transition state stabilizer" evidence="8">
    <location>
        <position position="211"/>
    </location>
</feature>
<dbReference type="AlphaFoldDB" id="A0A1G9DZZ6"/>
<keyword evidence="9" id="KW-0472">Membrane</keyword>
<comment type="pathway">
    <text evidence="1 9">Bacterial outer membrane biogenesis; LPS core biosynthesis.</text>
</comment>
<evidence type="ECO:0000256" key="2">
    <source>
        <dbReference type="ARBA" id="ARBA00012621"/>
    </source>
</evidence>
<evidence type="ECO:0000313" key="12">
    <source>
        <dbReference type="Proteomes" id="UP000198629"/>
    </source>
</evidence>
<feature type="domain" description="3-deoxy-D-manno-octulosonic-acid transferase N-terminal" evidence="10">
    <location>
        <begin position="34"/>
        <end position="214"/>
    </location>
</feature>
<keyword evidence="9" id="KW-1003">Cell membrane</keyword>
<dbReference type="GO" id="GO:0009245">
    <property type="term" value="P:lipid A biosynthetic process"/>
    <property type="evidence" value="ECO:0007669"/>
    <property type="project" value="TreeGrafter"/>
</dbReference>
<evidence type="ECO:0000256" key="9">
    <source>
        <dbReference type="RuleBase" id="RU365103"/>
    </source>
</evidence>
<dbReference type="STRING" id="492660.SAMN05192566_2087"/>
<feature type="site" description="Transition state stabilizer" evidence="8">
    <location>
        <position position="135"/>
    </location>
</feature>
<dbReference type="InterPro" id="IPR007507">
    <property type="entry name" value="Glycos_transf_N"/>
</dbReference>
<evidence type="ECO:0000259" key="10">
    <source>
        <dbReference type="Pfam" id="PF04413"/>
    </source>
</evidence>
<comment type="function">
    <text evidence="9">Involved in lipopolysaccharide (LPS) biosynthesis. Catalyzes the transfer of 3-deoxy-D-manno-octulosonate (Kdo) residue(s) from CMP-Kdo to lipid IV(A), the tetraacyldisaccharide-1,4'-bisphosphate precursor of lipid A.</text>
</comment>
<dbReference type="InterPro" id="IPR038107">
    <property type="entry name" value="Glycos_transf_N_sf"/>
</dbReference>
<sequence>MPTFIYTLLMTLVALLLPLKLLWRGLKQPEYRQHVGERYGFYNQKTSAPVIWVHCVSVGETRATQPLIHALLQHYPQHQILMTHGTPTGRETGQQLFRQEIASGRVLQAYLPVDTPGAAKRFLVHFKPVLGLLMETELWFHLINQARQRNIPVALLSARLSGKSARGYARLGSLTRHGLQQLALVAAQTIADAERLQALGAKQPMICGNLKFDVNPPADSAEKGHQLRKLLGENRTVFMAASTREGEELLILDAMKDSDVLLLLVPRHPQRFAEVENLLKARGLRYVLRSELTQPIHEDVQVVLGNSMGEMYTYYAASDFAVMGGSLQPLGGQNLIEAATMGVPTILGPNMFNFAQVTKEAVAANAAVQMADVAELKDTIAALAADKVKVRVMSEAAKGFTVHHRGTTERLMAAIAPLLNKVIL</sequence>
<keyword evidence="12" id="KW-1185">Reference proteome</keyword>
<dbReference type="UniPathway" id="UPA00958"/>
<dbReference type="Gene3D" id="3.40.50.2000">
    <property type="entry name" value="Glycogen Phosphorylase B"/>
    <property type="match status" value="1"/>
</dbReference>